<dbReference type="GO" id="GO:0005283">
    <property type="term" value="F:amino acid:sodium symporter activity"/>
    <property type="evidence" value="ECO:0007669"/>
    <property type="project" value="InterPro"/>
</dbReference>
<evidence type="ECO:0000256" key="6">
    <source>
        <dbReference type="ARBA" id="ARBA00022847"/>
    </source>
</evidence>
<dbReference type="AlphaFoldDB" id="A0A9X1X3N8"/>
<feature type="transmembrane region" description="Helical" evidence="9">
    <location>
        <begin position="20"/>
        <end position="43"/>
    </location>
</feature>
<evidence type="ECO:0000256" key="8">
    <source>
        <dbReference type="ARBA" id="ARBA00023136"/>
    </source>
</evidence>
<keyword evidence="6 9" id="KW-0769">Symport</keyword>
<feature type="transmembrane region" description="Helical" evidence="9">
    <location>
        <begin position="64"/>
        <end position="87"/>
    </location>
</feature>
<dbReference type="FunFam" id="1.20.1740.10:FF:000004">
    <property type="entry name" value="Sodium:alanine symporter family protein"/>
    <property type="match status" value="1"/>
</dbReference>
<keyword evidence="9" id="KW-0997">Cell inner membrane</keyword>
<feature type="transmembrane region" description="Helical" evidence="9">
    <location>
        <begin position="184"/>
        <end position="203"/>
    </location>
</feature>
<dbReference type="PANTHER" id="PTHR30330">
    <property type="entry name" value="AGSS FAMILY TRANSPORTER, SODIUM-ALANINE"/>
    <property type="match status" value="1"/>
</dbReference>
<sequence>MEELQSLFKVLSDFVWGPPMLMLLVGTGIYLTLRLVFLQIRLLPLAFKQVFGKHERAKSAKGDISQFGALMTALAATIGTGNIAGVATACALGGPGAVFWMWLTALFGMATKYAEGVLAVKFRVENEKGEMSGGPMYYIEKGLKWKWLAILFALFGTLASFGIGSSVQSNTVALAVENSFGTQTWIVGIVITILSALVILGGIKSIAKASTFIVPFMAIIYVIGGLTIIVMHADLIIPAFKLIFTDAFTGQAVVGGAIGAVIRYGVARGVFSNEAGMGSAPIAAAAAKTDHPVRQGLVSMTGTFIDTIIVCTITGLVLTMAFMINDSSFMEKTGAVLTTDSFSQLLPDIGGWIVTFGIIFFAYSTILGWCYYGEKCATYLLGEKFVLPYRLIYIASIFIGTVATLDLVWLMADTFNGLMAAPNLIALLLLSGIVVKQTKDFIAKRKSGELY</sequence>
<feature type="transmembrane region" description="Helical" evidence="9">
    <location>
        <begin position="239"/>
        <end position="262"/>
    </location>
</feature>
<proteinExistence type="inferred from homology"/>
<dbReference type="Gene3D" id="1.20.1740.10">
    <property type="entry name" value="Amino acid/polyamine transporter I"/>
    <property type="match status" value="1"/>
</dbReference>
<feature type="transmembrane region" description="Helical" evidence="9">
    <location>
        <begin position="349"/>
        <end position="371"/>
    </location>
</feature>
<keyword evidence="11" id="KW-1185">Reference proteome</keyword>
<evidence type="ECO:0000256" key="3">
    <source>
        <dbReference type="ARBA" id="ARBA00022448"/>
    </source>
</evidence>
<reference evidence="10" key="1">
    <citation type="submission" date="2022-02" db="EMBL/GenBank/DDBJ databases">
        <title>Acinetobacter A3.8 sp. nov., isolated from Sediment (Zhairuo Island).</title>
        <authorList>
            <person name="Zheng K."/>
        </authorList>
    </citation>
    <scope>NUCLEOTIDE SEQUENCE</scope>
    <source>
        <strain evidence="10">A3.8</strain>
    </source>
</reference>
<evidence type="ECO:0000256" key="2">
    <source>
        <dbReference type="ARBA" id="ARBA00009261"/>
    </source>
</evidence>
<protein>
    <submittedName>
        <fullName evidence="10">Sodium:alanine symporter family protein</fullName>
    </submittedName>
</protein>
<dbReference type="RefSeq" id="WP_241573134.1">
    <property type="nucleotide sequence ID" value="NZ_JAKUML010000018.1"/>
</dbReference>
<keyword evidence="3 9" id="KW-0813">Transport</keyword>
<dbReference type="PANTHER" id="PTHR30330:SF3">
    <property type="entry name" value="TRANSCRIPTIONAL REGULATOR, LRP FAMILY"/>
    <property type="match status" value="1"/>
</dbReference>
<comment type="caution">
    <text evidence="10">The sequence shown here is derived from an EMBL/GenBank/DDBJ whole genome shotgun (WGS) entry which is preliminary data.</text>
</comment>
<keyword evidence="4" id="KW-1003">Cell membrane</keyword>
<keyword evidence="7 9" id="KW-1133">Transmembrane helix</keyword>
<dbReference type="InterPro" id="IPR001463">
    <property type="entry name" value="Na/Ala_symport"/>
</dbReference>
<feature type="transmembrane region" description="Helical" evidence="9">
    <location>
        <begin position="145"/>
        <end position="164"/>
    </location>
</feature>
<dbReference type="EMBL" id="JAKUML010000018">
    <property type="protein sequence ID" value="MCJ8147296.1"/>
    <property type="molecule type" value="Genomic_DNA"/>
</dbReference>
<feature type="transmembrane region" description="Helical" evidence="9">
    <location>
        <begin position="304"/>
        <end position="324"/>
    </location>
</feature>
<accession>A0A9X1X3N8</accession>
<evidence type="ECO:0000256" key="5">
    <source>
        <dbReference type="ARBA" id="ARBA00022692"/>
    </source>
</evidence>
<evidence type="ECO:0000256" key="7">
    <source>
        <dbReference type="ARBA" id="ARBA00022989"/>
    </source>
</evidence>
<feature type="transmembrane region" description="Helical" evidence="9">
    <location>
        <begin position="99"/>
        <end position="124"/>
    </location>
</feature>
<feature type="transmembrane region" description="Helical" evidence="9">
    <location>
        <begin position="391"/>
        <end position="412"/>
    </location>
</feature>
<evidence type="ECO:0000256" key="4">
    <source>
        <dbReference type="ARBA" id="ARBA00022475"/>
    </source>
</evidence>
<dbReference type="GO" id="GO:0005886">
    <property type="term" value="C:plasma membrane"/>
    <property type="evidence" value="ECO:0007669"/>
    <property type="project" value="UniProtKB-SubCell"/>
</dbReference>
<evidence type="ECO:0000313" key="11">
    <source>
        <dbReference type="Proteomes" id="UP001139701"/>
    </source>
</evidence>
<comment type="subcellular location">
    <subcellularLocation>
        <location evidence="9">Cell inner membrane</location>
        <topology evidence="9">Multi-pass membrane protein</topology>
    </subcellularLocation>
    <subcellularLocation>
        <location evidence="1">Cell membrane</location>
        <topology evidence="1">Multi-pass membrane protein</topology>
    </subcellularLocation>
</comment>
<comment type="similarity">
    <text evidence="2 9">Belongs to the alanine or glycine:cation symporter (AGCS) (TC 2.A.25) family.</text>
</comment>
<evidence type="ECO:0000256" key="9">
    <source>
        <dbReference type="RuleBase" id="RU363064"/>
    </source>
</evidence>
<organism evidence="10 11">
    <name type="scientific">Acinetobacter sedimenti</name>
    <dbReference type="NCBI Taxonomy" id="2919922"/>
    <lineage>
        <taxon>Bacteria</taxon>
        <taxon>Pseudomonadati</taxon>
        <taxon>Pseudomonadota</taxon>
        <taxon>Gammaproteobacteria</taxon>
        <taxon>Moraxellales</taxon>
        <taxon>Moraxellaceae</taxon>
        <taxon>Acinetobacter</taxon>
    </lineage>
</organism>
<keyword evidence="5 9" id="KW-0812">Transmembrane</keyword>
<feature type="transmembrane region" description="Helical" evidence="9">
    <location>
        <begin position="418"/>
        <end position="435"/>
    </location>
</feature>
<evidence type="ECO:0000256" key="1">
    <source>
        <dbReference type="ARBA" id="ARBA00004651"/>
    </source>
</evidence>
<dbReference type="PRINTS" id="PR00175">
    <property type="entry name" value="NAALASMPORT"/>
</dbReference>
<evidence type="ECO:0000313" key="10">
    <source>
        <dbReference type="EMBL" id="MCJ8147296.1"/>
    </source>
</evidence>
<name>A0A9X1X3N8_9GAMM</name>
<dbReference type="Proteomes" id="UP001139701">
    <property type="component" value="Unassembled WGS sequence"/>
</dbReference>
<gene>
    <name evidence="10" type="ORF">MKI79_10395</name>
</gene>
<feature type="transmembrane region" description="Helical" evidence="9">
    <location>
        <begin position="212"/>
        <end position="233"/>
    </location>
</feature>
<keyword evidence="8 9" id="KW-0472">Membrane</keyword>
<dbReference type="NCBIfam" id="TIGR00835">
    <property type="entry name" value="agcS"/>
    <property type="match status" value="1"/>
</dbReference>
<dbReference type="PROSITE" id="PS00873">
    <property type="entry name" value="NA_ALANINE_SYMP"/>
    <property type="match status" value="1"/>
</dbReference>
<dbReference type="Pfam" id="PF01235">
    <property type="entry name" value="Na_Ala_symp"/>
    <property type="match status" value="1"/>
</dbReference>